<organism evidence="1 2">
    <name type="scientific">Coccomyxa viridis</name>
    <dbReference type="NCBI Taxonomy" id="1274662"/>
    <lineage>
        <taxon>Eukaryota</taxon>
        <taxon>Viridiplantae</taxon>
        <taxon>Chlorophyta</taxon>
        <taxon>core chlorophytes</taxon>
        <taxon>Trebouxiophyceae</taxon>
        <taxon>Trebouxiophyceae incertae sedis</taxon>
        <taxon>Coccomyxaceae</taxon>
        <taxon>Coccomyxa</taxon>
    </lineage>
</organism>
<comment type="caution">
    <text evidence="1">The sequence shown here is derived from an EMBL/GenBank/DDBJ whole genome shotgun (WGS) entry which is preliminary data.</text>
</comment>
<evidence type="ECO:0000313" key="2">
    <source>
        <dbReference type="Proteomes" id="UP001497392"/>
    </source>
</evidence>
<name>A0ABP1G659_9CHLO</name>
<evidence type="ECO:0000313" key="1">
    <source>
        <dbReference type="EMBL" id="CAL5225342.1"/>
    </source>
</evidence>
<accession>A0ABP1G659</accession>
<gene>
    <name evidence="1" type="primary">g8145</name>
    <name evidence="1" type="ORF">VP750_LOCUS7001</name>
</gene>
<proteinExistence type="predicted"/>
<dbReference type="EMBL" id="CAXHTA020000012">
    <property type="protein sequence ID" value="CAL5225342.1"/>
    <property type="molecule type" value="Genomic_DNA"/>
</dbReference>
<keyword evidence="2" id="KW-1185">Reference proteome</keyword>
<reference evidence="1 2" key="1">
    <citation type="submission" date="2024-06" db="EMBL/GenBank/DDBJ databases">
        <authorList>
            <person name="Kraege A."/>
            <person name="Thomma B."/>
        </authorList>
    </citation>
    <scope>NUCLEOTIDE SEQUENCE [LARGE SCALE GENOMIC DNA]</scope>
</reference>
<sequence>MGYMEYLMLDTPFNEDIGLGRRDSDLMMEAESSATVAQRAENSAKLGECAFLCCVNAQLHLVGVAAAEDWTMDADEVIMTLLPYLPTQSFVLHPIISHSTATSTLLQGGSRLNRLPPVSSPCSIAKGE</sequence>
<dbReference type="Proteomes" id="UP001497392">
    <property type="component" value="Unassembled WGS sequence"/>
</dbReference>
<protein>
    <submittedName>
        <fullName evidence="1">G8145 protein</fullName>
    </submittedName>
</protein>